<dbReference type="InterPro" id="IPR012334">
    <property type="entry name" value="Pectin_lyas_fold"/>
</dbReference>
<dbReference type="InterPro" id="IPR024535">
    <property type="entry name" value="RHGA/B-epi-like_pectate_lyase"/>
</dbReference>
<evidence type="ECO:0000313" key="3">
    <source>
        <dbReference type="Proteomes" id="UP000053820"/>
    </source>
</evidence>
<organism evidence="2 3">
    <name type="scientific">Hydnomerulius pinastri MD-312</name>
    <dbReference type="NCBI Taxonomy" id="994086"/>
    <lineage>
        <taxon>Eukaryota</taxon>
        <taxon>Fungi</taxon>
        <taxon>Dikarya</taxon>
        <taxon>Basidiomycota</taxon>
        <taxon>Agaricomycotina</taxon>
        <taxon>Agaricomycetes</taxon>
        <taxon>Agaricomycetidae</taxon>
        <taxon>Boletales</taxon>
        <taxon>Boletales incertae sedis</taxon>
        <taxon>Leucogyrophana</taxon>
    </lineage>
</organism>
<sequence length="245" mass="26078">MSQSHGVLLSLLHAQSHCADITFNGGKTVITVGNQQLTVRNLTINTAVVGVAAAWSWAMTTNDDVQPHAFVGHQVGFSLTTGGTTSATQYVGSEAIIDATVMNNGVFISTTKPGGGTLAGSLVLNNIMLHDVPVTVGVQTGEVVRQRSKDSTWIDSWGQGNVYVGTSGQPQFTQGPITPPQKPWNVIDSTGKIFGKSHPQYADYALEQIVSVKSHGAVEFTDESALLGEVYMMRNLSFQTVSAIW</sequence>
<keyword evidence="2" id="KW-0378">Hydrolase</keyword>
<feature type="domain" description="Rhamnogalacturonase A/B/Epimerase-like pectate lyase" evidence="1">
    <location>
        <begin position="15"/>
        <end position="63"/>
    </location>
</feature>
<dbReference type="AlphaFoldDB" id="A0A0C9WB48"/>
<dbReference type="Pfam" id="PF12708">
    <property type="entry name" value="Pect-lyase_RHGA_epim"/>
    <property type="match status" value="1"/>
</dbReference>
<dbReference type="EMBL" id="KN839871">
    <property type="protein sequence ID" value="KIJ60532.1"/>
    <property type="molecule type" value="Genomic_DNA"/>
</dbReference>
<reference evidence="2 3" key="1">
    <citation type="submission" date="2014-04" db="EMBL/GenBank/DDBJ databases">
        <title>Evolutionary Origins and Diversification of the Mycorrhizal Mutualists.</title>
        <authorList>
            <consortium name="DOE Joint Genome Institute"/>
            <consortium name="Mycorrhizal Genomics Consortium"/>
            <person name="Kohler A."/>
            <person name="Kuo A."/>
            <person name="Nagy L.G."/>
            <person name="Floudas D."/>
            <person name="Copeland A."/>
            <person name="Barry K.W."/>
            <person name="Cichocki N."/>
            <person name="Veneault-Fourrey C."/>
            <person name="LaButti K."/>
            <person name="Lindquist E.A."/>
            <person name="Lipzen A."/>
            <person name="Lundell T."/>
            <person name="Morin E."/>
            <person name="Murat C."/>
            <person name="Riley R."/>
            <person name="Ohm R."/>
            <person name="Sun H."/>
            <person name="Tunlid A."/>
            <person name="Henrissat B."/>
            <person name="Grigoriev I.V."/>
            <person name="Hibbett D.S."/>
            <person name="Martin F."/>
        </authorList>
    </citation>
    <scope>NUCLEOTIDE SEQUENCE [LARGE SCALE GENOMIC DNA]</scope>
    <source>
        <strain evidence="2 3">MD-312</strain>
    </source>
</reference>
<dbReference type="OrthoDB" id="1046782at2759"/>
<evidence type="ECO:0000259" key="1">
    <source>
        <dbReference type="Pfam" id="PF12708"/>
    </source>
</evidence>
<dbReference type="HOGENOM" id="CLU_1133712_0_0_1"/>
<gene>
    <name evidence="2" type="ORF">HYDPIDRAFT_170158</name>
</gene>
<dbReference type="GO" id="GO:0016787">
    <property type="term" value="F:hydrolase activity"/>
    <property type="evidence" value="ECO:0007669"/>
    <property type="project" value="UniProtKB-KW"/>
</dbReference>
<accession>A0A0C9WB48</accession>
<dbReference type="Gene3D" id="2.160.20.10">
    <property type="entry name" value="Single-stranded right-handed beta-helix, Pectin lyase-like"/>
    <property type="match status" value="1"/>
</dbReference>
<keyword evidence="3" id="KW-1185">Reference proteome</keyword>
<proteinExistence type="predicted"/>
<protein>
    <submittedName>
        <fullName evidence="2">Glycoside hydrolase family 55 protein</fullName>
    </submittedName>
</protein>
<name>A0A0C9WB48_9AGAM</name>
<evidence type="ECO:0000313" key="2">
    <source>
        <dbReference type="EMBL" id="KIJ60532.1"/>
    </source>
</evidence>
<dbReference type="Proteomes" id="UP000053820">
    <property type="component" value="Unassembled WGS sequence"/>
</dbReference>